<keyword evidence="3" id="KW-0687">Ribonucleoprotein</keyword>
<dbReference type="EMBL" id="CAKMRJ010001112">
    <property type="protein sequence ID" value="CAH1421282.1"/>
    <property type="molecule type" value="Genomic_DNA"/>
</dbReference>
<dbReference type="Proteomes" id="UP001157418">
    <property type="component" value="Unassembled WGS sequence"/>
</dbReference>
<dbReference type="GO" id="GO:0003735">
    <property type="term" value="F:structural constituent of ribosome"/>
    <property type="evidence" value="ECO:0007669"/>
    <property type="project" value="InterPro"/>
</dbReference>
<evidence type="ECO:0000313" key="4">
    <source>
        <dbReference type="EMBL" id="CAH1421282.1"/>
    </source>
</evidence>
<dbReference type="PANTHER" id="PTHR11363:SF5">
    <property type="entry name" value="LARGE RIBOSOMAL SUBUNIT PROTEIN UL3"/>
    <property type="match status" value="1"/>
</dbReference>
<protein>
    <submittedName>
        <fullName evidence="4">Uncharacterized protein</fullName>
    </submittedName>
</protein>
<evidence type="ECO:0000313" key="5">
    <source>
        <dbReference type="Proteomes" id="UP001157418"/>
    </source>
</evidence>
<reference evidence="4 5" key="1">
    <citation type="submission" date="2022-01" db="EMBL/GenBank/DDBJ databases">
        <authorList>
            <person name="Xiong W."/>
            <person name="Schranz E."/>
        </authorList>
    </citation>
    <scope>NUCLEOTIDE SEQUENCE [LARGE SCALE GENOMIC DNA]</scope>
</reference>
<keyword evidence="5" id="KW-1185">Reference proteome</keyword>
<accession>A0AAU9M3Y4</accession>
<name>A0AAU9M3Y4_9ASTR</name>
<gene>
    <name evidence="4" type="ORF">LVIROSA_LOCUS8692</name>
</gene>
<keyword evidence="2" id="KW-0689">Ribosomal protein</keyword>
<evidence type="ECO:0000256" key="2">
    <source>
        <dbReference type="ARBA" id="ARBA00022980"/>
    </source>
</evidence>
<comment type="similarity">
    <text evidence="1">Belongs to the universal ribosomal protein uL3 family.</text>
</comment>
<organism evidence="4 5">
    <name type="scientific">Lactuca virosa</name>
    <dbReference type="NCBI Taxonomy" id="75947"/>
    <lineage>
        <taxon>Eukaryota</taxon>
        <taxon>Viridiplantae</taxon>
        <taxon>Streptophyta</taxon>
        <taxon>Embryophyta</taxon>
        <taxon>Tracheophyta</taxon>
        <taxon>Spermatophyta</taxon>
        <taxon>Magnoliopsida</taxon>
        <taxon>eudicotyledons</taxon>
        <taxon>Gunneridae</taxon>
        <taxon>Pentapetalae</taxon>
        <taxon>asterids</taxon>
        <taxon>campanulids</taxon>
        <taxon>Asterales</taxon>
        <taxon>Asteraceae</taxon>
        <taxon>Cichorioideae</taxon>
        <taxon>Cichorieae</taxon>
        <taxon>Lactucinae</taxon>
        <taxon>Lactuca</taxon>
    </lineage>
</organism>
<dbReference type="GO" id="GO:0022625">
    <property type="term" value="C:cytosolic large ribosomal subunit"/>
    <property type="evidence" value="ECO:0007669"/>
    <property type="project" value="TreeGrafter"/>
</dbReference>
<dbReference type="SUPFAM" id="SSF50447">
    <property type="entry name" value="Translation proteins"/>
    <property type="match status" value="1"/>
</dbReference>
<comment type="caution">
    <text evidence="4">The sequence shown here is derived from an EMBL/GenBank/DDBJ whole genome shotgun (WGS) entry which is preliminary data.</text>
</comment>
<dbReference type="Gene3D" id="3.30.1430.10">
    <property type="match status" value="1"/>
</dbReference>
<evidence type="ECO:0000256" key="1">
    <source>
        <dbReference type="ARBA" id="ARBA00006540"/>
    </source>
</evidence>
<evidence type="ECO:0000256" key="3">
    <source>
        <dbReference type="ARBA" id="ARBA00023274"/>
    </source>
</evidence>
<dbReference type="InterPro" id="IPR000597">
    <property type="entry name" value="Ribosomal_uL3"/>
</dbReference>
<dbReference type="GO" id="GO:0006412">
    <property type="term" value="P:translation"/>
    <property type="evidence" value="ECO:0007669"/>
    <property type="project" value="InterPro"/>
</dbReference>
<proteinExistence type="inferred from homology"/>
<dbReference type="AlphaFoldDB" id="A0AAU9M3Y4"/>
<dbReference type="InterPro" id="IPR045077">
    <property type="entry name" value="L3_arc_euk"/>
</dbReference>
<sequence>MTHIIRDVEKPGSKLHKKEILVVVSVVAYVKTPRRLRSLNIVWAQHLSEDIKRRFNKNWCKTKKKAFAKYPKKFECDEGDKEIQSQLEKMKKYRLSSGSWLTPRS</sequence>
<dbReference type="PANTHER" id="PTHR11363">
    <property type="entry name" value="60S RIBOSOMAL PROTEIN L3-RELATED"/>
    <property type="match status" value="1"/>
</dbReference>
<dbReference type="Pfam" id="PF00297">
    <property type="entry name" value="Ribosomal_L3"/>
    <property type="match status" value="1"/>
</dbReference>
<dbReference type="InterPro" id="IPR009000">
    <property type="entry name" value="Transl_B-barrel_sf"/>
</dbReference>
<dbReference type="GO" id="GO:0003723">
    <property type="term" value="F:RNA binding"/>
    <property type="evidence" value="ECO:0007669"/>
    <property type="project" value="TreeGrafter"/>
</dbReference>